<accession>A0A7I7JVN6</accession>
<protein>
    <submittedName>
        <fullName evidence="1">ABC transporter</fullName>
    </submittedName>
</protein>
<sequence length="260" mass="27130">MTATRRPAPVRSAHAELIRTSGASRLWIALIPTAVLLPVVITLGIAAIAERFARIPGQISVLAVSTSNSAYWVITITVVLVAVAAADGQAADGRYRTGDYVRLAISRRAPVLLGRWMFYGTLGVIVSVVALVVVVVALPAVAPTVYGTVSLTDAVGVRLLWTVPVYAFFAAAAGVGVGALIPTPVGSTAAVLLWAFVAETAAGYLPHGASLQRYLPVFNAVYATGQDIALQPPWSPNGALLYASALFTAPLTVAVLMRRN</sequence>
<dbReference type="AlphaFoldDB" id="A0A7I7JVN6"/>
<evidence type="ECO:0000313" key="2">
    <source>
        <dbReference type="Proteomes" id="UP000467006"/>
    </source>
</evidence>
<dbReference type="OrthoDB" id="4411497at2"/>
<evidence type="ECO:0000313" key="1">
    <source>
        <dbReference type="EMBL" id="BBX15915.1"/>
    </source>
</evidence>
<name>A0A7I7JVN6_9MYCO</name>
<dbReference type="RefSeq" id="WP_098006586.1">
    <property type="nucleotide sequence ID" value="NZ_AP022563.1"/>
</dbReference>
<reference evidence="1 2" key="1">
    <citation type="journal article" date="2019" name="Emerg. Microbes Infect.">
        <title>Comprehensive subspecies identification of 175 nontuberculous mycobacteria species based on 7547 genomic profiles.</title>
        <authorList>
            <person name="Matsumoto Y."/>
            <person name="Kinjo T."/>
            <person name="Motooka D."/>
            <person name="Nabeya D."/>
            <person name="Jung N."/>
            <person name="Uechi K."/>
            <person name="Horii T."/>
            <person name="Iida T."/>
            <person name="Fujita J."/>
            <person name="Nakamura S."/>
        </authorList>
    </citation>
    <scope>NUCLEOTIDE SEQUENCE [LARGE SCALE GENOMIC DNA]</scope>
    <source>
        <strain evidence="1 2">JCM 6396</strain>
    </source>
</reference>
<proteinExistence type="predicted"/>
<dbReference type="Proteomes" id="UP000467006">
    <property type="component" value="Chromosome"/>
</dbReference>
<keyword evidence="2" id="KW-1185">Reference proteome</keyword>
<organism evidence="1 2">
    <name type="scientific">Mycolicibacterium duvalii</name>
    <dbReference type="NCBI Taxonomy" id="39688"/>
    <lineage>
        <taxon>Bacteria</taxon>
        <taxon>Bacillati</taxon>
        <taxon>Actinomycetota</taxon>
        <taxon>Actinomycetes</taxon>
        <taxon>Mycobacteriales</taxon>
        <taxon>Mycobacteriaceae</taxon>
        <taxon>Mycolicibacterium</taxon>
    </lineage>
</organism>
<dbReference type="EMBL" id="AP022563">
    <property type="protein sequence ID" value="BBX15915.1"/>
    <property type="molecule type" value="Genomic_DNA"/>
</dbReference>
<gene>
    <name evidence="1" type="ORF">MDUV_07750</name>
</gene>
<dbReference type="KEGG" id="mdu:MDUV_07750"/>